<dbReference type="AlphaFoldDB" id="A0AAD7AP76"/>
<dbReference type="InterPro" id="IPR050789">
    <property type="entry name" value="Diverse_Enzym_Activities"/>
</dbReference>
<dbReference type="Gene3D" id="3.40.710.10">
    <property type="entry name" value="DD-peptidase/beta-lactamase superfamily"/>
    <property type="match status" value="1"/>
</dbReference>
<dbReference type="PANTHER" id="PTHR43283">
    <property type="entry name" value="BETA-LACTAMASE-RELATED"/>
    <property type="match status" value="1"/>
</dbReference>
<evidence type="ECO:0000313" key="3">
    <source>
        <dbReference type="Proteomes" id="UP001218218"/>
    </source>
</evidence>
<comment type="caution">
    <text evidence="2">The sequence shown here is derived from an EMBL/GenBank/DDBJ whole genome shotgun (WGS) entry which is preliminary data.</text>
</comment>
<sequence>MASPVLSAAAKNALNQILSDAVARKSAPAMFLGVTTVDGPIYVQTAGTTLVDDPTSPPIDEDTVFALFSQTKLVTTIAALQLVEQGKISLDTLVETVLPELANPVVATAQDETGRATTTVPAKNKITLRQLLNHTSGLDYRINGALPVDIVPPEYKHNYTDDEDSSKFFKLLQGSHSGVPLRFEPGTNFAYGFSTDCAGFVVERISGKSLEQYFQDHIFGPLGMTSTSFCLTPSLQKRLLPLSHRTAGAESVERWNRPPVFDRDPAKVRVPFGGLGLYGSQKDYLKLLTHLLQIKAGSANAPILSRASVESMLTPSLESTAAATFNGVVGFVHPYLGLPPAAAQFGHRLLVNTADVPGKRRSGSGCWSGMAMTSYWVDPATGVAVVFATQLLPALDDTHECLYDLVEREVYAGLDTTL</sequence>
<evidence type="ECO:0000259" key="1">
    <source>
        <dbReference type="Pfam" id="PF00144"/>
    </source>
</evidence>
<dbReference type="PANTHER" id="PTHR43283:SF3">
    <property type="entry name" value="BETA-LACTAMASE FAMILY PROTEIN (AFU_ORTHOLOGUE AFUA_5G07500)"/>
    <property type="match status" value="1"/>
</dbReference>
<feature type="domain" description="Beta-lactamase-related" evidence="1">
    <location>
        <begin position="15"/>
        <end position="396"/>
    </location>
</feature>
<name>A0AAD7AP76_9AGAR</name>
<dbReference type="Pfam" id="PF00144">
    <property type="entry name" value="Beta-lactamase"/>
    <property type="match status" value="1"/>
</dbReference>
<dbReference type="EMBL" id="JARIHO010000003">
    <property type="protein sequence ID" value="KAJ7364425.1"/>
    <property type="molecule type" value="Genomic_DNA"/>
</dbReference>
<reference evidence="2" key="1">
    <citation type="submission" date="2023-03" db="EMBL/GenBank/DDBJ databases">
        <title>Massive genome expansion in bonnet fungi (Mycena s.s.) driven by repeated elements and novel gene families across ecological guilds.</title>
        <authorList>
            <consortium name="Lawrence Berkeley National Laboratory"/>
            <person name="Harder C.B."/>
            <person name="Miyauchi S."/>
            <person name="Viragh M."/>
            <person name="Kuo A."/>
            <person name="Thoen E."/>
            <person name="Andreopoulos B."/>
            <person name="Lu D."/>
            <person name="Skrede I."/>
            <person name="Drula E."/>
            <person name="Henrissat B."/>
            <person name="Morin E."/>
            <person name="Kohler A."/>
            <person name="Barry K."/>
            <person name="LaButti K."/>
            <person name="Morin E."/>
            <person name="Salamov A."/>
            <person name="Lipzen A."/>
            <person name="Mereny Z."/>
            <person name="Hegedus B."/>
            <person name="Baldrian P."/>
            <person name="Stursova M."/>
            <person name="Weitz H."/>
            <person name="Taylor A."/>
            <person name="Grigoriev I.V."/>
            <person name="Nagy L.G."/>
            <person name="Martin F."/>
            <person name="Kauserud H."/>
        </authorList>
    </citation>
    <scope>NUCLEOTIDE SEQUENCE</scope>
    <source>
        <strain evidence="2">CBHHK002</strain>
    </source>
</reference>
<dbReference type="SUPFAM" id="SSF56601">
    <property type="entry name" value="beta-lactamase/transpeptidase-like"/>
    <property type="match status" value="1"/>
</dbReference>
<keyword evidence="3" id="KW-1185">Reference proteome</keyword>
<protein>
    <submittedName>
        <fullName evidence="2">Beta-lactamase</fullName>
    </submittedName>
</protein>
<evidence type="ECO:0000313" key="2">
    <source>
        <dbReference type="EMBL" id="KAJ7364425.1"/>
    </source>
</evidence>
<organism evidence="2 3">
    <name type="scientific">Mycena albidolilacea</name>
    <dbReference type="NCBI Taxonomy" id="1033008"/>
    <lineage>
        <taxon>Eukaryota</taxon>
        <taxon>Fungi</taxon>
        <taxon>Dikarya</taxon>
        <taxon>Basidiomycota</taxon>
        <taxon>Agaricomycotina</taxon>
        <taxon>Agaricomycetes</taxon>
        <taxon>Agaricomycetidae</taxon>
        <taxon>Agaricales</taxon>
        <taxon>Marasmiineae</taxon>
        <taxon>Mycenaceae</taxon>
        <taxon>Mycena</taxon>
    </lineage>
</organism>
<gene>
    <name evidence="2" type="ORF">DFH08DRAFT_1073151</name>
</gene>
<dbReference type="Proteomes" id="UP001218218">
    <property type="component" value="Unassembled WGS sequence"/>
</dbReference>
<accession>A0AAD7AP76</accession>
<dbReference type="InterPro" id="IPR012338">
    <property type="entry name" value="Beta-lactam/transpept-like"/>
</dbReference>
<dbReference type="InterPro" id="IPR001466">
    <property type="entry name" value="Beta-lactam-related"/>
</dbReference>
<proteinExistence type="predicted"/>